<protein>
    <submittedName>
        <fullName evidence="5">Acetylxylan esterase</fullName>
    </submittedName>
</protein>
<dbReference type="RefSeq" id="WP_199703202.1">
    <property type="nucleotide sequence ID" value="NZ_JAEMNV010000002.1"/>
</dbReference>
<dbReference type="SUPFAM" id="SSF49785">
    <property type="entry name" value="Galactose-binding domain-like"/>
    <property type="match status" value="1"/>
</dbReference>
<dbReference type="InterPro" id="IPR029058">
    <property type="entry name" value="AB_hydrolase_fold"/>
</dbReference>
<feature type="chain" id="PRO_5037488540" evidence="3">
    <location>
        <begin position="29"/>
        <end position="597"/>
    </location>
</feature>
<dbReference type="AlphaFoldDB" id="A0A934NNN5"/>
<dbReference type="InterPro" id="IPR050261">
    <property type="entry name" value="FrsA_esterase"/>
</dbReference>
<dbReference type="InterPro" id="IPR013736">
    <property type="entry name" value="Xaa-Pro_dipept_C"/>
</dbReference>
<dbReference type="PANTHER" id="PTHR22946">
    <property type="entry name" value="DIENELACTONE HYDROLASE DOMAIN-CONTAINING PROTEIN-RELATED"/>
    <property type="match status" value="1"/>
</dbReference>
<evidence type="ECO:0000313" key="6">
    <source>
        <dbReference type="Proteomes" id="UP000655868"/>
    </source>
</evidence>
<dbReference type="InterPro" id="IPR008979">
    <property type="entry name" value="Galactose-bd-like_sf"/>
</dbReference>
<gene>
    <name evidence="5" type="ORF">JGU71_06485</name>
</gene>
<dbReference type="GO" id="GO:0052689">
    <property type="term" value="F:carboxylic ester hydrolase activity"/>
    <property type="evidence" value="ECO:0007669"/>
    <property type="project" value="UniProtKB-ARBA"/>
</dbReference>
<evidence type="ECO:0000256" key="3">
    <source>
        <dbReference type="SAM" id="SignalP"/>
    </source>
</evidence>
<dbReference type="Proteomes" id="UP000655868">
    <property type="component" value="Unassembled WGS sequence"/>
</dbReference>
<comment type="similarity">
    <text evidence="1">Belongs to the AB hydrolase superfamily.</text>
</comment>
<dbReference type="PANTHER" id="PTHR22946:SF9">
    <property type="entry name" value="POLYKETIDE TRANSFERASE AF380"/>
    <property type="match status" value="1"/>
</dbReference>
<comment type="caution">
    <text evidence="5">The sequence shown here is derived from an EMBL/GenBank/DDBJ whole genome shotgun (WGS) entry which is preliminary data.</text>
</comment>
<name>A0A934NNN5_9NOCA</name>
<dbReference type="Pfam" id="PF08530">
    <property type="entry name" value="PepX_C"/>
    <property type="match status" value="1"/>
</dbReference>
<dbReference type="Pfam" id="PF02129">
    <property type="entry name" value="Peptidase_S15"/>
    <property type="match status" value="2"/>
</dbReference>
<keyword evidence="2" id="KW-0378">Hydrolase</keyword>
<reference evidence="5" key="1">
    <citation type="submission" date="2020-12" db="EMBL/GenBank/DDBJ databases">
        <title>Antrihabitans popcorni sp. nov. and Antrihabitans auranticaus sp. nov., isolated from a larva cave.</title>
        <authorList>
            <person name="Lee S.D."/>
            <person name="Kim I.S."/>
        </authorList>
    </citation>
    <scope>NUCLEOTIDE SEQUENCE</scope>
    <source>
        <strain evidence="5">YC3-6</strain>
    </source>
</reference>
<evidence type="ECO:0000313" key="5">
    <source>
        <dbReference type="EMBL" id="MBJ8338524.1"/>
    </source>
</evidence>
<sequence length="597" mass="62318">MIRRTRIAVLAVAATLAAAPVYPGLASAAPGFTKQTLNFAVFIGPDDNVACNIVGDLYLPDGASATSRVPAVLTTSGFAKSKNDLVDTAEPLVREGYAVLAYSPLGFGGSGCKVTMDDPDFDGKAASQLVSFLGGAPGIAFRDNAYREPFPALDVVARDSTAVDGIKHANDPRVGMIGSSYGGQVQFAAAALDPRIDAIVPMITWNDQSYSLAPNNAGPSTGVSTTIPGAMKLTWAAGLGVLGAINPGPAGYAEEPSRALGCPNLPTELCAMISAGIAGYPSATDIGYLRNNSVTTYIDKIRAPVLLVQGQKDSLFDLNEARATYDALKRQGTEVKMIWQSWGHSDTVPAPGEYSAVDPRNNYENSRILDWFDHHLKDSAVSTGPEFAYFRGWVNYAGNAYPAYASASDPDVGTPQSFHLSGAGLTTQADAAAPGLQTFATGPAGLPTSSRPPDPLSRIALPDMSIPGTFARWTGAPQTEPMDVVGAPKLDIVVSTDRPPNGSLDDSLVVFAKLYDIAPNGVADLIGDLVAPARIVDPSKPIAITMPAIVHRFDTGHRLALDIAGGDLNYRGGLVSYRVSIASGPDQVLTLPVVAAS</sequence>
<feature type="domain" description="Xaa-Pro dipeptidyl-peptidase C-terminal" evidence="4">
    <location>
        <begin position="369"/>
        <end position="592"/>
    </location>
</feature>
<accession>A0A934NNN5</accession>
<evidence type="ECO:0000256" key="2">
    <source>
        <dbReference type="ARBA" id="ARBA00022801"/>
    </source>
</evidence>
<keyword evidence="3" id="KW-0732">Signal</keyword>
<dbReference type="InterPro" id="IPR000383">
    <property type="entry name" value="Xaa-Pro-like_dom"/>
</dbReference>
<organism evidence="5 6">
    <name type="scientific">Antrihabitans stalagmiti</name>
    <dbReference type="NCBI Taxonomy" id="2799499"/>
    <lineage>
        <taxon>Bacteria</taxon>
        <taxon>Bacillati</taxon>
        <taxon>Actinomycetota</taxon>
        <taxon>Actinomycetes</taxon>
        <taxon>Mycobacteriales</taxon>
        <taxon>Nocardiaceae</taxon>
        <taxon>Antrihabitans</taxon>
    </lineage>
</organism>
<dbReference type="SMART" id="SM00939">
    <property type="entry name" value="PepX_C"/>
    <property type="match status" value="1"/>
</dbReference>
<evidence type="ECO:0000259" key="4">
    <source>
        <dbReference type="SMART" id="SM00939"/>
    </source>
</evidence>
<dbReference type="GO" id="GO:0008239">
    <property type="term" value="F:dipeptidyl-peptidase activity"/>
    <property type="evidence" value="ECO:0007669"/>
    <property type="project" value="InterPro"/>
</dbReference>
<proteinExistence type="inferred from homology"/>
<dbReference type="Gene3D" id="2.60.120.260">
    <property type="entry name" value="Galactose-binding domain-like"/>
    <property type="match status" value="1"/>
</dbReference>
<evidence type="ECO:0000256" key="1">
    <source>
        <dbReference type="ARBA" id="ARBA00008645"/>
    </source>
</evidence>
<dbReference type="Gene3D" id="3.40.50.1820">
    <property type="entry name" value="alpha/beta hydrolase"/>
    <property type="match status" value="2"/>
</dbReference>
<keyword evidence="6" id="KW-1185">Reference proteome</keyword>
<feature type="signal peptide" evidence="3">
    <location>
        <begin position="1"/>
        <end position="28"/>
    </location>
</feature>
<dbReference type="EMBL" id="JAEMNV010000002">
    <property type="protein sequence ID" value="MBJ8338524.1"/>
    <property type="molecule type" value="Genomic_DNA"/>
</dbReference>
<dbReference type="SUPFAM" id="SSF53474">
    <property type="entry name" value="alpha/beta-Hydrolases"/>
    <property type="match status" value="1"/>
</dbReference>